<accession>A0AAD4MVE4</accession>
<keyword evidence="1" id="KW-0812">Transmembrane</keyword>
<dbReference type="AlphaFoldDB" id="A0AAD4MVE4"/>
<feature type="transmembrane region" description="Helical" evidence="1">
    <location>
        <begin position="15"/>
        <end position="39"/>
    </location>
</feature>
<reference evidence="2" key="1">
    <citation type="submission" date="2022-01" db="EMBL/GenBank/DDBJ databases">
        <title>Genome Sequence Resource for Two Populations of Ditylenchus destructor, the Migratory Endoparasitic Phytonematode.</title>
        <authorList>
            <person name="Zhang H."/>
            <person name="Lin R."/>
            <person name="Xie B."/>
        </authorList>
    </citation>
    <scope>NUCLEOTIDE SEQUENCE</scope>
    <source>
        <strain evidence="2">BazhouSP</strain>
    </source>
</reference>
<comment type="caution">
    <text evidence="2">The sequence shown here is derived from an EMBL/GenBank/DDBJ whole genome shotgun (WGS) entry which is preliminary data.</text>
</comment>
<evidence type="ECO:0000256" key="1">
    <source>
        <dbReference type="SAM" id="Phobius"/>
    </source>
</evidence>
<sequence length="126" mass="14658">MTTAKLLEQKVESRLTVYAIITFLSQLSMAVFYILVYVASWLFRSDFNFFLSLANQLCWVHDLSTIVLPAWSLLWASSKVRDHVYSIILPRSWRRENSSLFTERRSVQTSKVSKGSKVEPITITRH</sequence>
<keyword evidence="1" id="KW-0472">Membrane</keyword>
<keyword evidence="1" id="KW-1133">Transmembrane helix</keyword>
<name>A0AAD4MVE4_9BILA</name>
<evidence type="ECO:0000313" key="2">
    <source>
        <dbReference type="EMBL" id="KAI1704799.1"/>
    </source>
</evidence>
<proteinExistence type="predicted"/>
<gene>
    <name evidence="2" type="ORF">DdX_14019</name>
</gene>
<keyword evidence="3" id="KW-1185">Reference proteome</keyword>
<dbReference type="Proteomes" id="UP001201812">
    <property type="component" value="Unassembled WGS sequence"/>
</dbReference>
<organism evidence="2 3">
    <name type="scientific">Ditylenchus destructor</name>
    <dbReference type="NCBI Taxonomy" id="166010"/>
    <lineage>
        <taxon>Eukaryota</taxon>
        <taxon>Metazoa</taxon>
        <taxon>Ecdysozoa</taxon>
        <taxon>Nematoda</taxon>
        <taxon>Chromadorea</taxon>
        <taxon>Rhabditida</taxon>
        <taxon>Tylenchina</taxon>
        <taxon>Tylenchomorpha</taxon>
        <taxon>Sphaerularioidea</taxon>
        <taxon>Anguinidae</taxon>
        <taxon>Anguininae</taxon>
        <taxon>Ditylenchus</taxon>
    </lineage>
</organism>
<protein>
    <submittedName>
        <fullName evidence="2">Uncharacterized protein</fullName>
    </submittedName>
</protein>
<evidence type="ECO:0000313" key="3">
    <source>
        <dbReference type="Proteomes" id="UP001201812"/>
    </source>
</evidence>
<dbReference type="EMBL" id="JAKKPZ010000063">
    <property type="protein sequence ID" value="KAI1704799.1"/>
    <property type="molecule type" value="Genomic_DNA"/>
</dbReference>